<comment type="caution">
    <text evidence="4">The sequence shown here is derived from an EMBL/GenBank/DDBJ whole genome shotgun (WGS) entry which is preliminary data.</text>
</comment>
<proteinExistence type="predicted"/>
<evidence type="ECO:0000256" key="1">
    <source>
        <dbReference type="ARBA" id="ARBA00022729"/>
    </source>
</evidence>
<evidence type="ECO:0000256" key="3">
    <source>
        <dbReference type="ARBA" id="ARBA00023157"/>
    </source>
</evidence>
<dbReference type="PANTHER" id="PTHR39767:SF2">
    <property type="entry name" value="CHROMOSOME UNDETERMINED SCAFFOLD_1, WHOLE GENOME SHOTGUN SEQUENCE"/>
    <property type="match status" value="1"/>
</dbReference>
<keyword evidence="1" id="KW-0732">Signal</keyword>
<dbReference type="OrthoDB" id="409374at2759"/>
<gene>
    <name evidence="4" type="ORF">POCTA_138.1.T0920010</name>
</gene>
<keyword evidence="3" id="KW-1015">Disulfide bond</keyword>
<organism evidence="4 5">
    <name type="scientific">Paramecium octaurelia</name>
    <dbReference type="NCBI Taxonomy" id="43137"/>
    <lineage>
        <taxon>Eukaryota</taxon>
        <taxon>Sar</taxon>
        <taxon>Alveolata</taxon>
        <taxon>Ciliophora</taxon>
        <taxon>Intramacronucleata</taxon>
        <taxon>Oligohymenophorea</taxon>
        <taxon>Peniculida</taxon>
        <taxon>Parameciidae</taxon>
        <taxon>Paramecium</taxon>
    </lineage>
</organism>
<dbReference type="AlphaFoldDB" id="A0A8S1WHI7"/>
<reference evidence="4" key="1">
    <citation type="submission" date="2021-01" db="EMBL/GenBank/DDBJ databases">
        <authorList>
            <consortium name="Genoscope - CEA"/>
            <person name="William W."/>
        </authorList>
    </citation>
    <scope>NUCLEOTIDE SEQUENCE</scope>
</reference>
<sequence length="95" mass="11195">MVIQFLIRLNNVISQMMEWDHCQDCRFILIANCKRQLLSMCLVCELGYQLLENACFPHCGDKYVLKYYEECDDGNLQPYDGCFECKFQCAEDCNI</sequence>
<evidence type="ECO:0000313" key="5">
    <source>
        <dbReference type="Proteomes" id="UP000683925"/>
    </source>
</evidence>
<evidence type="ECO:0000313" key="4">
    <source>
        <dbReference type="EMBL" id="CAD8188080.1"/>
    </source>
</evidence>
<dbReference type="NCBIfam" id="TIGR02232">
    <property type="entry name" value="myxo_disulf_rpt"/>
    <property type="match status" value="1"/>
</dbReference>
<dbReference type="Proteomes" id="UP000683925">
    <property type="component" value="Unassembled WGS sequence"/>
</dbReference>
<dbReference type="PANTHER" id="PTHR39767">
    <property type="entry name" value="CALCIUM/CALMODULIN-BINDING MEMBRANE PROTEIN PCM4-RELATED"/>
    <property type="match status" value="1"/>
</dbReference>
<evidence type="ECO:0000256" key="2">
    <source>
        <dbReference type="ARBA" id="ARBA00022737"/>
    </source>
</evidence>
<keyword evidence="2" id="KW-0677">Repeat</keyword>
<accession>A0A8S1WHI7</accession>
<dbReference type="Pfam" id="PF13948">
    <property type="entry name" value="DUF4215"/>
    <property type="match status" value="1"/>
</dbReference>
<keyword evidence="5" id="KW-1185">Reference proteome</keyword>
<dbReference type="InterPro" id="IPR011936">
    <property type="entry name" value="Myxo_disulph_rpt"/>
</dbReference>
<name>A0A8S1WHI7_PAROT</name>
<protein>
    <submittedName>
        <fullName evidence="4">Uncharacterized protein</fullName>
    </submittedName>
</protein>
<dbReference type="EMBL" id="CAJJDP010000091">
    <property type="protein sequence ID" value="CAD8188080.1"/>
    <property type="molecule type" value="Genomic_DNA"/>
</dbReference>